<dbReference type="FunFam" id="3.40.50.300:FF:000006">
    <property type="entry name" value="DNA-binding transcriptional regulator NtrC"/>
    <property type="match status" value="1"/>
</dbReference>
<dbReference type="PROSITE" id="PS50110">
    <property type="entry name" value="RESPONSE_REGULATORY"/>
    <property type="match status" value="1"/>
</dbReference>
<dbReference type="InterPro" id="IPR002197">
    <property type="entry name" value="HTH_Fis"/>
</dbReference>
<gene>
    <name evidence="15 18" type="primary">ntrC</name>
    <name evidence="18" type="ORF">J1777_12950</name>
</gene>
<evidence type="ECO:0000256" key="9">
    <source>
        <dbReference type="ARBA" id="ARBA00023015"/>
    </source>
</evidence>
<dbReference type="FunFam" id="3.40.50.2300:FF:000018">
    <property type="entry name" value="DNA-binding transcriptional regulator NtrC"/>
    <property type="match status" value="1"/>
</dbReference>
<dbReference type="PROSITE" id="PS00688">
    <property type="entry name" value="SIGMA54_INTERACT_3"/>
    <property type="match status" value="1"/>
</dbReference>
<comment type="function">
    <text evidence="15">Member of the two-component regulatory system NtrB/NtrC, which controls expression of the nitrogen-regulated (ntr) genes in response to nitrogen limitation. Phosphorylated NtrC binds directly to DNA and stimulates the formation of open promoter-sigma54-RNA polymerase complexes.</text>
</comment>
<evidence type="ECO:0000256" key="14">
    <source>
        <dbReference type="PROSITE-ProRule" id="PRU00169"/>
    </source>
</evidence>
<dbReference type="GO" id="GO:0005524">
    <property type="term" value="F:ATP binding"/>
    <property type="evidence" value="ECO:0007669"/>
    <property type="project" value="UniProtKB-KW"/>
</dbReference>
<evidence type="ECO:0000256" key="5">
    <source>
        <dbReference type="ARBA" id="ARBA00022553"/>
    </source>
</evidence>
<dbReference type="Gene3D" id="1.10.10.60">
    <property type="entry name" value="Homeodomain-like"/>
    <property type="match status" value="1"/>
</dbReference>
<keyword evidence="4 15" id="KW-0678">Repressor</keyword>
<keyword evidence="19" id="KW-1185">Reference proteome</keyword>
<feature type="domain" description="Sigma-54 factor interaction" evidence="16">
    <location>
        <begin position="146"/>
        <end position="375"/>
    </location>
</feature>
<evidence type="ECO:0000256" key="7">
    <source>
        <dbReference type="ARBA" id="ARBA00022840"/>
    </source>
</evidence>
<dbReference type="InterPro" id="IPR025943">
    <property type="entry name" value="Sigma_54_int_dom_ATP-bd_2"/>
</dbReference>
<evidence type="ECO:0000256" key="15">
    <source>
        <dbReference type="RuleBase" id="RU365013"/>
    </source>
</evidence>
<evidence type="ECO:0000259" key="17">
    <source>
        <dbReference type="PROSITE" id="PS50110"/>
    </source>
</evidence>
<dbReference type="GO" id="GO:0006808">
    <property type="term" value="P:regulation of nitrogen utilization"/>
    <property type="evidence" value="ECO:0007669"/>
    <property type="project" value="UniProtKB-UniRule"/>
</dbReference>
<keyword evidence="9 15" id="KW-0805">Transcription regulation</keyword>
<name>A0A939H1M8_9BURK</name>
<dbReference type="Pfam" id="PF25601">
    <property type="entry name" value="AAA_lid_14"/>
    <property type="match status" value="1"/>
</dbReference>
<dbReference type="Gene3D" id="3.40.50.300">
    <property type="entry name" value="P-loop containing nucleotide triphosphate hydrolases"/>
    <property type="match status" value="1"/>
</dbReference>
<dbReference type="AlphaFoldDB" id="A0A939H1M8"/>
<dbReference type="InterPro" id="IPR009057">
    <property type="entry name" value="Homeodomain-like_sf"/>
</dbReference>
<feature type="domain" description="Response regulatory" evidence="17">
    <location>
        <begin position="6"/>
        <end position="120"/>
    </location>
</feature>
<evidence type="ECO:0000256" key="3">
    <source>
        <dbReference type="ARBA" id="ARBA00022490"/>
    </source>
</evidence>
<dbReference type="SMART" id="SM00448">
    <property type="entry name" value="REC"/>
    <property type="match status" value="1"/>
</dbReference>
<dbReference type="PRINTS" id="PR01590">
    <property type="entry name" value="HTHFIS"/>
</dbReference>
<evidence type="ECO:0000256" key="13">
    <source>
        <dbReference type="ARBA" id="ARBA00023231"/>
    </source>
</evidence>
<sequence length="503" mass="55023">MPSPELVWIIDDDQSIRWVLDKALAQADLHTCVFDSAEAALAKLAKAPPSVILTDIRMPGMDGLGLLAQVRQTCPQVPVIIMTAHSDLDSAIQSYQGGAFEYLPKPFDVDEAVALVRRALAHAREARAALDNQSATAPADIQTDGLIGEAPAMQEVFRTIGRLSQSHITVLINGASGTGKELVAQALHRHSPRRAAPFIALNMAAIPRDLIESELFGHERGAFTGATAQRQGRFEQAQGGTLFLDEIGDMPLEAQTRLLRVLSEGSFHRVGGHTAIRADVRIIAATHQNLEMLVRQGRFREDLFYRLNVIRIQLPTLSERREDIPRLAAFFLQQSARELGMAPRTLSPQVQQHLAQWDWPGNVRQLENVCRWITVMAASREVHLSDLPLDVQQAPKAAAEGLPGNADNAGTAPITWEHALGQWASNALRQGQGDLLQQALPAFERIMITTALRHTAGGRRDAAQLLGWGRNTLTRKIKELGLEAAAASEHDGDSDNHSDDEDS</sequence>
<comment type="caution">
    <text evidence="18">The sequence shown here is derived from an EMBL/GenBank/DDBJ whole genome shotgun (WGS) entry which is preliminary data.</text>
</comment>
<dbReference type="Gene3D" id="1.10.8.60">
    <property type="match status" value="1"/>
</dbReference>
<dbReference type="GO" id="GO:0005737">
    <property type="term" value="C:cytoplasm"/>
    <property type="evidence" value="ECO:0007669"/>
    <property type="project" value="UniProtKB-SubCell"/>
</dbReference>
<keyword evidence="10 15" id="KW-0238">DNA-binding</keyword>
<keyword evidence="11 15" id="KW-0010">Activator</keyword>
<evidence type="ECO:0000313" key="19">
    <source>
        <dbReference type="Proteomes" id="UP000664731"/>
    </source>
</evidence>
<dbReference type="InterPro" id="IPR001789">
    <property type="entry name" value="Sig_transdc_resp-reg_receiver"/>
</dbReference>
<dbReference type="Gene3D" id="3.40.50.2300">
    <property type="match status" value="1"/>
</dbReference>
<dbReference type="NCBIfam" id="NF008176">
    <property type="entry name" value="PRK10923.1"/>
    <property type="match status" value="1"/>
</dbReference>
<protein>
    <recommendedName>
        <fullName evidence="2 15">DNA-binding transcriptional regulator NtrC</fullName>
    </recommendedName>
    <alternativeName>
        <fullName evidence="15">Nitrogen regulation protein NR(I)</fullName>
    </alternativeName>
</protein>
<evidence type="ECO:0000256" key="10">
    <source>
        <dbReference type="ARBA" id="ARBA00023125"/>
    </source>
</evidence>
<evidence type="ECO:0000256" key="6">
    <source>
        <dbReference type="ARBA" id="ARBA00022741"/>
    </source>
</evidence>
<dbReference type="InterPro" id="IPR025944">
    <property type="entry name" value="Sigma_54_int_dom_CS"/>
</dbReference>
<dbReference type="RefSeq" id="WP_207576113.1">
    <property type="nucleotide sequence ID" value="NZ_JAFNME010000040.1"/>
</dbReference>
<dbReference type="InterPro" id="IPR058031">
    <property type="entry name" value="AAA_lid_NorR"/>
</dbReference>
<dbReference type="PANTHER" id="PTHR32071">
    <property type="entry name" value="TRANSCRIPTIONAL REGULATORY PROTEIN"/>
    <property type="match status" value="1"/>
</dbReference>
<dbReference type="EMBL" id="JAFNME010000040">
    <property type="protein sequence ID" value="MBO1250723.1"/>
    <property type="molecule type" value="Genomic_DNA"/>
</dbReference>
<dbReference type="GO" id="GO:0006355">
    <property type="term" value="P:regulation of DNA-templated transcription"/>
    <property type="evidence" value="ECO:0007669"/>
    <property type="project" value="InterPro"/>
</dbReference>
<keyword evidence="13 15" id="KW-0535">Nitrogen fixation</keyword>
<keyword evidence="5 14" id="KW-0597">Phosphoprotein</keyword>
<evidence type="ECO:0000256" key="11">
    <source>
        <dbReference type="ARBA" id="ARBA00023159"/>
    </source>
</evidence>
<evidence type="ECO:0000313" key="18">
    <source>
        <dbReference type="EMBL" id="MBO1250723.1"/>
    </source>
</evidence>
<evidence type="ECO:0000256" key="4">
    <source>
        <dbReference type="ARBA" id="ARBA00022491"/>
    </source>
</evidence>
<reference evidence="18" key="1">
    <citation type="submission" date="2021-03" db="EMBL/GenBank/DDBJ databases">
        <title>Comamonas denitrificans.</title>
        <authorList>
            <person name="Finster K."/>
        </authorList>
    </citation>
    <scope>NUCLEOTIDE SEQUENCE</scope>
    <source>
        <strain evidence="18">MM2021_4</strain>
    </source>
</reference>
<dbReference type="GO" id="GO:0000156">
    <property type="term" value="F:phosphorelay response regulator activity"/>
    <property type="evidence" value="ECO:0007669"/>
    <property type="project" value="UniProtKB-UniRule"/>
</dbReference>
<dbReference type="Pfam" id="PF02954">
    <property type="entry name" value="HTH_8"/>
    <property type="match status" value="1"/>
</dbReference>
<keyword evidence="12 15" id="KW-0804">Transcription</keyword>
<proteinExistence type="predicted"/>
<dbReference type="InterPro" id="IPR010114">
    <property type="entry name" value="Transcript_reg_NtrC"/>
</dbReference>
<dbReference type="Proteomes" id="UP000664731">
    <property type="component" value="Unassembled WGS sequence"/>
</dbReference>
<evidence type="ECO:0000259" key="16">
    <source>
        <dbReference type="PROSITE" id="PS50045"/>
    </source>
</evidence>
<dbReference type="PROSITE" id="PS50045">
    <property type="entry name" value="SIGMA54_INTERACT_4"/>
    <property type="match status" value="1"/>
</dbReference>
<dbReference type="NCBIfam" id="TIGR01818">
    <property type="entry name" value="ntrC"/>
    <property type="match status" value="1"/>
</dbReference>
<feature type="modified residue" description="4-aspartylphosphate" evidence="14">
    <location>
        <position position="55"/>
    </location>
</feature>
<keyword evidence="3 15" id="KW-0963">Cytoplasm</keyword>
<evidence type="ECO:0000256" key="2">
    <source>
        <dbReference type="ARBA" id="ARBA00019059"/>
    </source>
</evidence>
<keyword evidence="8 15" id="KW-0902">Two-component regulatory system</keyword>
<dbReference type="FunFam" id="1.10.10.60:FF:000088">
    <property type="entry name" value="DNA-binding transcriptional regulator NtrC"/>
    <property type="match status" value="1"/>
</dbReference>
<dbReference type="InterPro" id="IPR002078">
    <property type="entry name" value="Sigma_54_int"/>
</dbReference>
<accession>A0A939H1M8</accession>
<dbReference type="SUPFAM" id="SSF52540">
    <property type="entry name" value="P-loop containing nucleoside triphosphate hydrolases"/>
    <property type="match status" value="1"/>
</dbReference>
<dbReference type="FunFam" id="1.10.8.60:FF:000014">
    <property type="entry name" value="DNA-binding transcriptional regulator NtrC"/>
    <property type="match status" value="1"/>
</dbReference>
<dbReference type="CDD" id="cd00009">
    <property type="entry name" value="AAA"/>
    <property type="match status" value="1"/>
</dbReference>
<keyword evidence="7 15" id="KW-0067">ATP-binding</keyword>
<comment type="subcellular location">
    <subcellularLocation>
        <location evidence="1 15">Cytoplasm</location>
    </subcellularLocation>
</comment>
<dbReference type="GO" id="GO:0043565">
    <property type="term" value="F:sequence-specific DNA binding"/>
    <property type="evidence" value="ECO:0007669"/>
    <property type="project" value="InterPro"/>
</dbReference>
<dbReference type="SUPFAM" id="SSF46689">
    <property type="entry name" value="Homeodomain-like"/>
    <property type="match status" value="1"/>
</dbReference>
<dbReference type="InterPro" id="IPR003593">
    <property type="entry name" value="AAA+_ATPase"/>
</dbReference>
<evidence type="ECO:0000256" key="1">
    <source>
        <dbReference type="ARBA" id="ARBA00004496"/>
    </source>
</evidence>
<evidence type="ECO:0000256" key="12">
    <source>
        <dbReference type="ARBA" id="ARBA00023163"/>
    </source>
</evidence>
<evidence type="ECO:0000256" key="8">
    <source>
        <dbReference type="ARBA" id="ARBA00023012"/>
    </source>
</evidence>
<keyword evidence="6 15" id="KW-0547">Nucleotide-binding</keyword>
<dbReference type="SMART" id="SM00382">
    <property type="entry name" value="AAA"/>
    <property type="match status" value="1"/>
</dbReference>
<dbReference type="Pfam" id="PF00072">
    <property type="entry name" value="Response_reg"/>
    <property type="match status" value="1"/>
</dbReference>
<dbReference type="Pfam" id="PF00158">
    <property type="entry name" value="Sigma54_activat"/>
    <property type="match status" value="1"/>
</dbReference>
<dbReference type="SUPFAM" id="SSF52172">
    <property type="entry name" value="CheY-like"/>
    <property type="match status" value="1"/>
</dbReference>
<dbReference type="PANTHER" id="PTHR32071:SF95">
    <property type="entry name" value="DNA-BINDING TRANSCRIPTIONAL REGULATOR NTRC"/>
    <property type="match status" value="1"/>
</dbReference>
<dbReference type="InterPro" id="IPR011006">
    <property type="entry name" value="CheY-like_superfamily"/>
</dbReference>
<organism evidence="18 19">
    <name type="scientific">Comamonas denitrificans</name>
    <dbReference type="NCBI Taxonomy" id="117506"/>
    <lineage>
        <taxon>Bacteria</taxon>
        <taxon>Pseudomonadati</taxon>
        <taxon>Pseudomonadota</taxon>
        <taxon>Betaproteobacteria</taxon>
        <taxon>Burkholderiales</taxon>
        <taxon>Comamonadaceae</taxon>
        <taxon>Comamonas</taxon>
    </lineage>
</organism>
<dbReference type="InterPro" id="IPR027417">
    <property type="entry name" value="P-loop_NTPase"/>
</dbReference>
<dbReference type="PROSITE" id="PS00676">
    <property type="entry name" value="SIGMA54_INTERACT_2"/>
    <property type="match status" value="1"/>
</dbReference>